<dbReference type="SUPFAM" id="SSF103481">
    <property type="entry name" value="Multidrug resistance efflux transporter EmrE"/>
    <property type="match status" value="2"/>
</dbReference>
<dbReference type="Proteomes" id="UP001196509">
    <property type="component" value="Unassembled WGS sequence"/>
</dbReference>
<feature type="transmembrane region" description="Helical" evidence="6">
    <location>
        <begin position="245"/>
        <end position="262"/>
    </location>
</feature>
<keyword evidence="5 6" id="KW-0472">Membrane</keyword>
<dbReference type="AlphaFoldDB" id="A0AAE2ZKM9"/>
<feature type="transmembrane region" description="Helical" evidence="6">
    <location>
        <begin position="131"/>
        <end position="149"/>
    </location>
</feature>
<feature type="transmembrane region" description="Helical" evidence="6">
    <location>
        <begin position="100"/>
        <end position="122"/>
    </location>
</feature>
<organism evidence="8 9">
    <name type="scientific">Flavimaribacter sediminis</name>
    <dbReference type="NCBI Taxonomy" id="2865987"/>
    <lineage>
        <taxon>Bacteria</taxon>
        <taxon>Pseudomonadati</taxon>
        <taxon>Pseudomonadota</taxon>
        <taxon>Alphaproteobacteria</taxon>
        <taxon>Hyphomicrobiales</taxon>
        <taxon>Rhizobiaceae</taxon>
        <taxon>Flavimaribacter</taxon>
    </lineage>
</organism>
<dbReference type="PANTHER" id="PTHR22911">
    <property type="entry name" value="ACYL-MALONYL CONDENSING ENZYME-RELATED"/>
    <property type="match status" value="1"/>
</dbReference>
<evidence type="ECO:0000259" key="7">
    <source>
        <dbReference type="Pfam" id="PF00892"/>
    </source>
</evidence>
<comment type="caution">
    <text evidence="8">The sequence shown here is derived from an EMBL/GenBank/DDBJ whole genome shotgun (WGS) entry which is preliminary data.</text>
</comment>
<dbReference type="EMBL" id="JAICBX010000002">
    <property type="protein sequence ID" value="MBW8638569.1"/>
    <property type="molecule type" value="Genomic_DNA"/>
</dbReference>
<keyword evidence="4 6" id="KW-1133">Transmembrane helix</keyword>
<feature type="domain" description="EamA" evidence="7">
    <location>
        <begin position="14"/>
        <end position="145"/>
    </location>
</feature>
<dbReference type="Pfam" id="PF00892">
    <property type="entry name" value="EamA"/>
    <property type="match status" value="2"/>
</dbReference>
<evidence type="ECO:0000256" key="4">
    <source>
        <dbReference type="ARBA" id="ARBA00022989"/>
    </source>
</evidence>
<evidence type="ECO:0000313" key="9">
    <source>
        <dbReference type="Proteomes" id="UP001196509"/>
    </source>
</evidence>
<comment type="similarity">
    <text evidence="2">Belongs to the drug/metabolite transporter (DMT) superfamily. 10 TMS drug/metabolite exporter (DME) (TC 2.A.7.3) family.</text>
</comment>
<dbReference type="InterPro" id="IPR000620">
    <property type="entry name" value="EamA_dom"/>
</dbReference>
<accession>A0AAE2ZKM9</accession>
<feature type="transmembrane region" description="Helical" evidence="6">
    <location>
        <begin position="77"/>
        <end position="94"/>
    </location>
</feature>
<sequence>MSDTATRRTDSVMAGIGWMVLTTLCFACVTGIVRFVGTSVSASEAAFLRYAFGVLFFLPMLIRIMKRPPKPAIMKLHAIRGTIHGIAVIMWFYAMARLPIAEVTALGYVAPLFVTIGAALFMNEKLHARRISALVVGLLGTMVILRPGLSEFSSGQIAQLCAAPLFATSFLLAKHLTEKADVSEIVLMLSIFCTLILLPFAVFTWTTPSLSDTLWLAMTAAVATLGHFTMTRAFRAAPITITQPIQFLQLVWAALIGIILFGEPLDPFVMLGGGIVVAAATFISHREAVAARRVVTPPSMATKD</sequence>
<feature type="transmembrane region" description="Helical" evidence="6">
    <location>
        <begin position="268"/>
        <end position="284"/>
    </location>
</feature>
<feature type="transmembrane region" description="Helical" evidence="6">
    <location>
        <begin position="155"/>
        <end position="173"/>
    </location>
</feature>
<evidence type="ECO:0000256" key="3">
    <source>
        <dbReference type="ARBA" id="ARBA00022692"/>
    </source>
</evidence>
<evidence type="ECO:0000256" key="1">
    <source>
        <dbReference type="ARBA" id="ARBA00004141"/>
    </source>
</evidence>
<keyword evidence="3 6" id="KW-0812">Transmembrane</keyword>
<proteinExistence type="inferred from homology"/>
<name>A0AAE2ZKM9_9HYPH</name>
<protein>
    <submittedName>
        <fullName evidence="8">DMT family transporter</fullName>
    </submittedName>
</protein>
<feature type="domain" description="EamA" evidence="7">
    <location>
        <begin position="155"/>
        <end position="284"/>
    </location>
</feature>
<feature type="transmembrane region" description="Helical" evidence="6">
    <location>
        <begin position="47"/>
        <end position="65"/>
    </location>
</feature>
<evidence type="ECO:0000256" key="2">
    <source>
        <dbReference type="ARBA" id="ARBA00009853"/>
    </source>
</evidence>
<dbReference type="GO" id="GO:0016020">
    <property type="term" value="C:membrane"/>
    <property type="evidence" value="ECO:0007669"/>
    <property type="project" value="UniProtKB-SubCell"/>
</dbReference>
<dbReference type="RefSeq" id="WP_220229176.1">
    <property type="nucleotide sequence ID" value="NZ_JAICBX010000002.1"/>
</dbReference>
<evidence type="ECO:0000256" key="5">
    <source>
        <dbReference type="ARBA" id="ARBA00023136"/>
    </source>
</evidence>
<dbReference type="InterPro" id="IPR037185">
    <property type="entry name" value="EmrE-like"/>
</dbReference>
<dbReference type="PANTHER" id="PTHR22911:SF6">
    <property type="entry name" value="SOLUTE CARRIER FAMILY 35 MEMBER G1"/>
    <property type="match status" value="1"/>
</dbReference>
<feature type="transmembrane region" description="Helical" evidence="6">
    <location>
        <begin position="12"/>
        <end position="35"/>
    </location>
</feature>
<comment type="subcellular location">
    <subcellularLocation>
        <location evidence="1">Membrane</location>
        <topology evidence="1">Multi-pass membrane protein</topology>
    </subcellularLocation>
</comment>
<feature type="transmembrane region" description="Helical" evidence="6">
    <location>
        <begin position="213"/>
        <end position="233"/>
    </location>
</feature>
<feature type="transmembrane region" description="Helical" evidence="6">
    <location>
        <begin position="185"/>
        <end position="207"/>
    </location>
</feature>
<evidence type="ECO:0000256" key="6">
    <source>
        <dbReference type="SAM" id="Phobius"/>
    </source>
</evidence>
<evidence type="ECO:0000313" key="8">
    <source>
        <dbReference type="EMBL" id="MBW8638569.1"/>
    </source>
</evidence>
<gene>
    <name evidence="8" type="ORF">K1W69_15335</name>
</gene>
<keyword evidence="9" id="KW-1185">Reference proteome</keyword>
<reference evidence="8" key="1">
    <citation type="submission" date="2021-08" db="EMBL/GenBank/DDBJ databases">
        <title>Hoeflea bacterium WL0058 sp. nov., isolated from the sediment.</title>
        <authorList>
            <person name="Wang L."/>
            <person name="Zhang D."/>
        </authorList>
    </citation>
    <scope>NUCLEOTIDE SEQUENCE</scope>
    <source>
        <strain evidence="8">WL0058</strain>
    </source>
</reference>
<dbReference type="Gene3D" id="1.10.3730.20">
    <property type="match status" value="1"/>
</dbReference>